<dbReference type="InterPro" id="IPR011063">
    <property type="entry name" value="TilS/TtcA_N"/>
</dbReference>
<evidence type="ECO:0000259" key="2">
    <source>
        <dbReference type="Pfam" id="PF01171"/>
    </source>
</evidence>
<dbReference type="Proteomes" id="UP000248132">
    <property type="component" value="Unassembled WGS sequence"/>
</dbReference>
<evidence type="ECO:0000313" key="4">
    <source>
        <dbReference type="Proteomes" id="UP000248132"/>
    </source>
</evidence>
<dbReference type="PANTHER" id="PTHR43686:SF1">
    <property type="entry name" value="AMINOTRAN_5 DOMAIN-CONTAINING PROTEIN"/>
    <property type="match status" value="1"/>
</dbReference>
<evidence type="ECO:0000256" key="1">
    <source>
        <dbReference type="ARBA" id="ARBA00022679"/>
    </source>
</evidence>
<comment type="caution">
    <text evidence="3">The sequence shown here is derived from an EMBL/GenBank/DDBJ whole genome shotgun (WGS) entry which is preliminary data.</text>
</comment>
<dbReference type="GO" id="GO:0008033">
    <property type="term" value="P:tRNA processing"/>
    <property type="evidence" value="ECO:0007669"/>
    <property type="project" value="InterPro"/>
</dbReference>
<dbReference type="SUPFAM" id="SSF52402">
    <property type="entry name" value="Adenine nucleotide alpha hydrolases-like"/>
    <property type="match status" value="1"/>
</dbReference>
<dbReference type="CDD" id="cd24138">
    <property type="entry name" value="TtcA-like"/>
    <property type="match status" value="1"/>
</dbReference>
<proteinExistence type="predicted"/>
<reference evidence="3 4" key="1">
    <citation type="submission" date="2018-06" db="EMBL/GenBank/DDBJ databases">
        <title>Genomic Encyclopedia of Type Strains, Phase I: the one thousand microbial genomes (KMG-I) project.</title>
        <authorList>
            <person name="Kyrpides N."/>
        </authorList>
    </citation>
    <scope>NUCLEOTIDE SEQUENCE [LARGE SCALE GENOMIC DNA]</scope>
    <source>
        <strain evidence="3 4">DSM 19573</strain>
    </source>
</reference>
<sequence>MIHYCSFSIIKKSYILIIIFCFNIFGYPDCTIYTAGINFLARLLKGVMNIQRIIGQVRRAIQDYNMIEEGDKIAVGVSGGKDSMTLLIALQQLQRFFPKKFELEAISLTMGIGNEDFTPIAEYFRQIGINYTIEETIIGKIVFEIRQEHNPCSMCANLRRGALHNSAKRLGCNKVALGHHRDDAIETLLLSTFYEGRIHTFSPVTYLSKKDLYLIRPLIYTEESEIKDIVKSGQLPIVKSPCKFDGNTKRQYIKDLIHELQKEKSDIKSNLFGAIKRSEIDGWHE</sequence>
<evidence type="ECO:0000313" key="3">
    <source>
        <dbReference type="EMBL" id="PYG87148.1"/>
    </source>
</evidence>
<protein>
    <submittedName>
        <fullName evidence="3">tRNA(Ile)-lysidine synthase TilS/MesJ</fullName>
    </submittedName>
</protein>
<keyword evidence="4" id="KW-1185">Reference proteome</keyword>
<dbReference type="EMBL" id="QKMR01000013">
    <property type="protein sequence ID" value="PYG87148.1"/>
    <property type="molecule type" value="Genomic_DNA"/>
</dbReference>
<dbReference type="GO" id="GO:0016740">
    <property type="term" value="F:transferase activity"/>
    <property type="evidence" value="ECO:0007669"/>
    <property type="project" value="UniProtKB-KW"/>
</dbReference>
<dbReference type="PIRSF" id="PIRSF004976">
    <property type="entry name" value="ATPase_YdaO"/>
    <property type="match status" value="1"/>
</dbReference>
<gene>
    <name evidence="3" type="ORF">LY28_02283</name>
</gene>
<dbReference type="Gene3D" id="3.40.50.620">
    <property type="entry name" value="HUPs"/>
    <property type="match status" value="1"/>
</dbReference>
<accession>A0A318XL13</accession>
<organism evidence="3 4">
    <name type="scientific">Ruminiclostridium sufflavum DSM 19573</name>
    <dbReference type="NCBI Taxonomy" id="1121337"/>
    <lineage>
        <taxon>Bacteria</taxon>
        <taxon>Bacillati</taxon>
        <taxon>Bacillota</taxon>
        <taxon>Clostridia</taxon>
        <taxon>Eubacteriales</taxon>
        <taxon>Oscillospiraceae</taxon>
        <taxon>Ruminiclostridium</taxon>
    </lineage>
</organism>
<keyword evidence="1" id="KW-0808">Transferase</keyword>
<dbReference type="InterPro" id="IPR014729">
    <property type="entry name" value="Rossmann-like_a/b/a_fold"/>
</dbReference>
<dbReference type="InterPro" id="IPR035107">
    <property type="entry name" value="tRNA_thiolation_TtcA_Ctu1"/>
</dbReference>
<feature type="domain" description="tRNA(Ile)-lysidine/2-thiocytidine synthase N-terminal" evidence="2">
    <location>
        <begin position="72"/>
        <end position="250"/>
    </location>
</feature>
<dbReference type="AlphaFoldDB" id="A0A318XL13"/>
<name>A0A318XL13_9FIRM</name>
<dbReference type="Pfam" id="PF01171">
    <property type="entry name" value="ATP_bind_3"/>
    <property type="match status" value="1"/>
</dbReference>
<dbReference type="PANTHER" id="PTHR43686">
    <property type="entry name" value="SULFURTRANSFERASE-RELATED"/>
    <property type="match status" value="1"/>
</dbReference>